<reference evidence="2 3" key="1">
    <citation type="submission" date="2020-08" db="EMBL/GenBank/DDBJ databases">
        <title>Genomic Encyclopedia of Type Strains, Phase IV (KMG-IV): sequencing the most valuable type-strain genomes for metagenomic binning, comparative biology and taxonomic classification.</title>
        <authorList>
            <person name="Goeker M."/>
        </authorList>
    </citation>
    <scope>NUCLEOTIDE SEQUENCE [LARGE SCALE GENOMIC DNA]</scope>
    <source>
        <strain evidence="2 3">DSM 12252</strain>
    </source>
</reference>
<keyword evidence="3" id="KW-1185">Reference proteome</keyword>
<evidence type="ECO:0000313" key="3">
    <source>
        <dbReference type="Proteomes" id="UP000590740"/>
    </source>
</evidence>
<dbReference type="Pfam" id="PF16798">
    <property type="entry name" value="DUF5069"/>
    <property type="match status" value="1"/>
</dbReference>
<organism evidence="2 3">
    <name type="scientific">Prosthecobacter vanneervenii</name>
    <dbReference type="NCBI Taxonomy" id="48466"/>
    <lineage>
        <taxon>Bacteria</taxon>
        <taxon>Pseudomonadati</taxon>
        <taxon>Verrucomicrobiota</taxon>
        <taxon>Verrucomicrobiia</taxon>
        <taxon>Verrucomicrobiales</taxon>
        <taxon>Verrucomicrobiaceae</taxon>
        <taxon>Prosthecobacter</taxon>
    </lineage>
</organism>
<comment type="caution">
    <text evidence="2">The sequence shown here is derived from an EMBL/GenBank/DDBJ whole genome shotgun (WGS) entry which is preliminary data.</text>
</comment>
<evidence type="ECO:0000313" key="2">
    <source>
        <dbReference type="EMBL" id="MBB5033083.1"/>
    </source>
</evidence>
<accession>A0A7W7YBC5</accession>
<protein>
    <recommendedName>
        <fullName evidence="1">DUF5069 domain-containing protein</fullName>
    </recommendedName>
</protein>
<sequence length="176" mass="19939">MMNDQTWDTTFRELFERCAKLHRGGDTRAAGWYAAADKAFLDSIGYTEQEFFDFVDDHCRYGAEGPSLETSLLVAAVRRDYFRVVQNSQRTGKTVPPGDLPPKPAAVDGIPWLPRLIVKARAKLRGEMDPDTMYGCGGDRMFFTQHKLHPADFLRVAWAAGDDDRKIIEYVKTGKM</sequence>
<dbReference type="EMBL" id="JACHIG010000005">
    <property type="protein sequence ID" value="MBB5033083.1"/>
    <property type="molecule type" value="Genomic_DNA"/>
</dbReference>
<gene>
    <name evidence="2" type="ORF">HNQ65_002666</name>
</gene>
<feature type="domain" description="DUF5069" evidence="1">
    <location>
        <begin position="106"/>
        <end position="173"/>
    </location>
</feature>
<dbReference type="Proteomes" id="UP000590740">
    <property type="component" value="Unassembled WGS sequence"/>
</dbReference>
<dbReference type="InterPro" id="IPR031849">
    <property type="entry name" value="DUF5069"/>
</dbReference>
<dbReference type="RefSeq" id="WP_184340002.1">
    <property type="nucleotide sequence ID" value="NZ_JACHIG010000005.1"/>
</dbReference>
<name>A0A7W7YBC5_9BACT</name>
<proteinExistence type="predicted"/>
<evidence type="ECO:0000259" key="1">
    <source>
        <dbReference type="Pfam" id="PF16798"/>
    </source>
</evidence>
<dbReference type="AlphaFoldDB" id="A0A7W7YBC5"/>